<dbReference type="SMART" id="SM00906">
    <property type="entry name" value="Fungal_trans"/>
    <property type="match status" value="1"/>
</dbReference>
<gene>
    <name evidence="5" type="ORF">LTR05_004609</name>
</gene>
<dbReference type="InterPro" id="IPR007219">
    <property type="entry name" value="XnlR_reg_dom"/>
</dbReference>
<feature type="compositionally biased region" description="Low complexity" evidence="3">
    <location>
        <begin position="535"/>
        <end position="559"/>
    </location>
</feature>
<organism evidence="5 6">
    <name type="scientific">Lithohypha guttulata</name>
    <dbReference type="NCBI Taxonomy" id="1690604"/>
    <lineage>
        <taxon>Eukaryota</taxon>
        <taxon>Fungi</taxon>
        <taxon>Dikarya</taxon>
        <taxon>Ascomycota</taxon>
        <taxon>Pezizomycotina</taxon>
        <taxon>Eurotiomycetes</taxon>
        <taxon>Chaetothyriomycetidae</taxon>
        <taxon>Chaetothyriales</taxon>
        <taxon>Trichomeriaceae</taxon>
        <taxon>Lithohypha</taxon>
    </lineage>
</organism>
<evidence type="ECO:0000256" key="2">
    <source>
        <dbReference type="ARBA" id="ARBA00023242"/>
    </source>
</evidence>
<dbReference type="GO" id="GO:0005634">
    <property type="term" value="C:nucleus"/>
    <property type="evidence" value="ECO:0007669"/>
    <property type="project" value="UniProtKB-SubCell"/>
</dbReference>
<sequence length="615" mass="70260">MPGTAFVKPTLLVDNGRTRFISNNLWMSMAEEFGKPGDALDDSSDEEDEAAVLDDGIDFLLGATPNSIGVKDLHPLPEQVMTIWQIFLENVNPLSKLIHIPSMQPVVVEASSHLDNLPKNLEALLFAIYSVAVLTLEPGECEDMLGEKQTVLLARYRNGTKRALARAKFLGTSDLTTLIAFTFHLLGMRDVYDTKTLWTLTGVATRIAEGMGVHRDGTALGLGIFESEMRRRVWWQLLFLDFRTAELVGSGASGSIGSWDVRVPINVDDEDIWPGGDFAVLWDNFRRLGAVEEKEEGIKELERMLEQKYVRFCDPSIPTHFMAIIVTRAATNGMRLMAHHPRRYSKDEDVPEDERQLCWSIACKLLELDSLVHSSKSLTHFKWHSTNYFQWHALIYVLSELRRLPLQEQADRGWQIVHEVFGHHHEVVVGIKKPLNLAVGSLCLKAWKARTESWSLRQYAIPLVTPDYIERLRADREEKKVAPIQIPLQSQTDYFSLRQSRRPETKSMPTSTNSNLNRSVGEHNESMQSDTLQPQTSQAEQPQYYQQPQTDQPPFALHFPYQDNQQQQPQLFWWDLQQNNSNGLDTTMEFNMDSFADTMDWSQWDFLLKSNRPAG</sequence>
<comment type="caution">
    <text evidence="5">The sequence shown here is derived from an EMBL/GenBank/DDBJ whole genome shotgun (WGS) entry which is preliminary data.</text>
</comment>
<dbReference type="CDD" id="cd12148">
    <property type="entry name" value="fungal_TF_MHR"/>
    <property type="match status" value="1"/>
</dbReference>
<dbReference type="PANTHER" id="PTHR31001:SF85">
    <property type="entry name" value="ZN(II)2CYS6 TRANSCRIPTION FACTOR (EUROFUNG)"/>
    <property type="match status" value="1"/>
</dbReference>
<dbReference type="PANTHER" id="PTHR31001">
    <property type="entry name" value="UNCHARACTERIZED TRANSCRIPTIONAL REGULATORY PROTEIN"/>
    <property type="match status" value="1"/>
</dbReference>
<accession>A0AAN7SZ05</accession>
<dbReference type="GO" id="GO:0003677">
    <property type="term" value="F:DNA binding"/>
    <property type="evidence" value="ECO:0007669"/>
    <property type="project" value="InterPro"/>
</dbReference>
<dbReference type="InterPro" id="IPR050613">
    <property type="entry name" value="Sec_Metabolite_Reg"/>
</dbReference>
<dbReference type="Pfam" id="PF04082">
    <property type="entry name" value="Fungal_trans"/>
    <property type="match status" value="1"/>
</dbReference>
<feature type="domain" description="Xylanolytic transcriptional activator regulatory" evidence="4">
    <location>
        <begin position="197"/>
        <end position="270"/>
    </location>
</feature>
<evidence type="ECO:0000313" key="6">
    <source>
        <dbReference type="Proteomes" id="UP001309876"/>
    </source>
</evidence>
<evidence type="ECO:0000313" key="5">
    <source>
        <dbReference type="EMBL" id="KAK5085325.1"/>
    </source>
</evidence>
<feature type="region of interest" description="Disordered" evidence="3">
    <location>
        <begin position="498"/>
        <end position="559"/>
    </location>
</feature>
<comment type="subcellular location">
    <subcellularLocation>
        <location evidence="1">Nucleus</location>
    </subcellularLocation>
</comment>
<evidence type="ECO:0000259" key="4">
    <source>
        <dbReference type="SMART" id="SM00906"/>
    </source>
</evidence>
<dbReference type="Proteomes" id="UP001309876">
    <property type="component" value="Unassembled WGS sequence"/>
</dbReference>
<dbReference type="AlphaFoldDB" id="A0AAN7SZ05"/>
<keyword evidence="6" id="KW-1185">Reference proteome</keyword>
<evidence type="ECO:0000256" key="1">
    <source>
        <dbReference type="ARBA" id="ARBA00004123"/>
    </source>
</evidence>
<evidence type="ECO:0000256" key="3">
    <source>
        <dbReference type="SAM" id="MobiDB-lite"/>
    </source>
</evidence>
<protein>
    <recommendedName>
        <fullName evidence="4">Xylanolytic transcriptional activator regulatory domain-containing protein</fullName>
    </recommendedName>
</protein>
<keyword evidence="2" id="KW-0539">Nucleus</keyword>
<dbReference type="GO" id="GO:0008270">
    <property type="term" value="F:zinc ion binding"/>
    <property type="evidence" value="ECO:0007669"/>
    <property type="project" value="InterPro"/>
</dbReference>
<reference evidence="5 6" key="1">
    <citation type="submission" date="2023-08" db="EMBL/GenBank/DDBJ databases">
        <title>Black Yeasts Isolated from many extreme environments.</title>
        <authorList>
            <person name="Coleine C."/>
            <person name="Stajich J.E."/>
            <person name="Selbmann L."/>
        </authorList>
    </citation>
    <scope>NUCLEOTIDE SEQUENCE [LARGE SCALE GENOMIC DNA]</scope>
    <source>
        <strain evidence="5 6">CCFEE 5910</strain>
    </source>
</reference>
<name>A0AAN7SZ05_9EURO</name>
<proteinExistence type="predicted"/>
<feature type="compositionally biased region" description="Polar residues" evidence="3">
    <location>
        <begin position="507"/>
        <end position="518"/>
    </location>
</feature>
<dbReference type="EMBL" id="JAVRRJ010000004">
    <property type="protein sequence ID" value="KAK5085325.1"/>
    <property type="molecule type" value="Genomic_DNA"/>
</dbReference>
<dbReference type="GO" id="GO:0006351">
    <property type="term" value="P:DNA-templated transcription"/>
    <property type="evidence" value="ECO:0007669"/>
    <property type="project" value="InterPro"/>
</dbReference>